<evidence type="ECO:0000313" key="2">
    <source>
        <dbReference type="Proteomes" id="UP001163266"/>
    </source>
</evidence>
<accession>A0ABY6MTK1</accession>
<dbReference type="EMBL" id="CP110257">
    <property type="protein sequence ID" value="UZD55337.1"/>
    <property type="molecule type" value="Genomic_DNA"/>
</dbReference>
<sequence>MNGTEATPGAPTPIDPTRCPLCGGPNGCAMAGSCDTAGACGACWCSEVRFSAELLDRVPAHAQRRACICRDCATRGTA</sequence>
<reference evidence="1" key="1">
    <citation type="submission" date="2022-10" db="EMBL/GenBank/DDBJ databases">
        <title>Complete genome sequence of Schlegelella aquatica LMG 23380.</title>
        <authorList>
            <person name="Musilova J."/>
            <person name="Kourilova X."/>
            <person name="Bezdicek M."/>
            <person name="Hermankova K."/>
            <person name="Obruca S."/>
            <person name="Sedlar K."/>
        </authorList>
    </citation>
    <scope>NUCLEOTIDE SEQUENCE</scope>
    <source>
        <strain evidence="1">LMG 23380</strain>
    </source>
</reference>
<name>A0ABY6MTK1_9BURK</name>
<protein>
    <submittedName>
        <fullName evidence="1">Cysteine-rich CWC family protein</fullName>
    </submittedName>
</protein>
<gene>
    <name evidence="1" type="ORF">OMP39_01725</name>
</gene>
<dbReference type="Pfam" id="PF14375">
    <property type="entry name" value="Cys_rich_CWC"/>
    <property type="match status" value="1"/>
</dbReference>
<evidence type="ECO:0000313" key="1">
    <source>
        <dbReference type="EMBL" id="UZD55337.1"/>
    </source>
</evidence>
<keyword evidence="2" id="KW-1185">Reference proteome</keyword>
<proteinExistence type="predicted"/>
<organism evidence="1 2">
    <name type="scientific">Caldimonas aquatica</name>
    <dbReference type="NCBI Taxonomy" id="376175"/>
    <lineage>
        <taxon>Bacteria</taxon>
        <taxon>Pseudomonadati</taxon>
        <taxon>Pseudomonadota</taxon>
        <taxon>Betaproteobacteria</taxon>
        <taxon>Burkholderiales</taxon>
        <taxon>Sphaerotilaceae</taxon>
        <taxon>Caldimonas</taxon>
    </lineage>
</organism>
<dbReference type="RefSeq" id="WP_264893092.1">
    <property type="nucleotide sequence ID" value="NZ_CP110257.1"/>
</dbReference>
<dbReference type="InterPro" id="IPR032720">
    <property type="entry name" value="Cys_rich_CWC"/>
</dbReference>
<dbReference type="Proteomes" id="UP001163266">
    <property type="component" value="Chromosome"/>
</dbReference>